<comment type="caution">
    <text evidence="2">The sequence shown here is derived from an EMBL/GenBank/DDBJ whole genome shotgun (WGS) entry which is preliminary data.</text>
</comment>
<dbReference type="EMBL" id="QFOD01000007">
    <property type="protein sequence ID" value="PZP32965.1"/>
    <property type="molecule type" value="Genomic_DNA"/>
</dbReference>
<evidence type="ECO:0000313" key="3">
    <source>
        <dbReference type="Proteomes" id="UP000249633"/>
    </source>
</evidence>
<accession>A0A2W5DM52</accession>
<dbReference type="Proteomes" id="UP000249633">
    <property type="component" value="Unassembled WGS sequence"/>
</dbReference>
<feature type="domain" description="BON" evidence="1">
    <location>
        <begin position="91"/>
        <end position="160"/>
    </location>
</feature>
<evidence type="ECO:0000259" key="1">
    <source>
        <dbReference type="PROSITE" id="PS50914"/>
    </source>
</evidence>
<dbReference type="InterPro" id="IPR051686">
    <property type="entry name" value="Lipoprotein_DolP"/>
</dbReference>
<dbReference type="InterPro" id="IPR007055">
    <property type="entry name" value="BON_dom"/>
</dbReference>
<sequence length="161" mass="17045">MRSRLGPAHSVWRCNGGQFSPTAWRSLVRRAARGPAPRFMSKAAHPAPPIQKGQDMKFSPIASLIVASALIAPLAVQAQEQPASPAKVWVKDSVVTTKIKAKLAAEKASSLATVHVETDAEGYVQLSGKVASAVDKDTAERIARSVDGVKLVDNQLVIAGK</sequence>
<dbReference type="Pfam" id="PF04972">
    <property type="entry name" value="BON"/>
    <property type="match status" value="1"/>
</dbReference>
<evidence type="ECO:0000313" key="2">
    <source>
        <dbReference type="EMBL" id="PZP32965.1"/>
    </source>
</evidence>
<dbReference type="Gene3D" id="3.30.1340.30">
    <property type="match status" value="1"/>
</dbReference>
<dbReference type="PANTHER" id="PTHR34606">
    <property type="entry name" value="BON DOMAIN-CONTAINING PROTEIN"/>
    <property type="match status" value="1"/>
</dbReference>
<reference evidence="2 3" key="1">
    <citation type="submission" date="2017-08" db="EMBL/GenBank/DDBJ databases">
        <title>Infants hospitalized years apart are colonized by the same room-sourced microbial strains.</title>
        <authorList>
            <person name="Brooks B."/>
            <person name="Olm M.R."/>
            <person name="Firek B.A."/>
            <person name="Baker R."/>
            <person name="Thomas B.C."/>
            <person name="Morowitz M.J."/>
            <person name="Banfield J.F."/>
        </authorList>
    </citation>
    <scope>NUCLEOTIDE SEQUENCE [LARGE SCALE GENOMIC DNA]</scope>
    <source>
        <strain evidence="2">S2_012_000_R2_81</strain>
    </source>
</reference>
<proteinExistence type="predicted"/>
<dbReference type="AlphaFoldDB" id="A0A2W5DM52"/>
<dbReference type="PANTHER" id="PTHR34606:SF16">
    <property type="entry name" value="BON DOMAIN-CONTAINING PROTEIN"/>
    <property type="match status" value="1"/>
</dbReference>
<dbReference type="PROSITE" id="PS50914">
    <property type="entry name" value="BON"/>
    <property type="match status" value="1"/>
</dbReference>
<name>A0A2W5DM52_9BURK</name>
<organism evidence="2 3">
    <name type="scientific">Roseateles depolymerans</name>
    <dbReference type="NCBI Taxonomy" id="76731"/>
    <lineage>
        <taxon>Bacteria</taxon>
        <taxon>Pseudomonadati</taxon>
        <taxon>Pseudomonadota</taxon>
        <taxon>Betaproteobacteria</taxon>
        <taxon>Burkholderiales</taxon>
        <taxon>Sphaerotilaceae</taxon>
        <taxon>Roseateles</taxon>
    </lineage>
</organism>
<protein>
    <recommendedName>
        <fullName evidence="1">BON domain-containing protein</fullName>
    </recommendedName>
</protein>
<gene>
    <name evidence="2" type="ORF">DI603_09860</name>
</gene>